<feature type="region of interest" description="Disordered" evidence="2">
    <location>
        <begin position="1024"/>
        <end position="1078"/>
    </location>
</feature>
<dbReference type="InterPro" id="IPR014001">
    <property type="entry name" value="Helicase_ATP-bd"/>
</dbReference>
<evidence type="ECO:0000259" key="3">
    <source>
        <dbReference type="PROSITE" id="PS51192"/>
    </source>
</evidence>
<dbReference type="SUPFAM" id="SSF52540">
    <property type="entry name" value="P-loop containing nucleoside triphosphate hydrolases"/>
    <property type="match status" value="2"/>
</dbReference>
<dbReference type="InterPro" id="IPR027417">
    <property type="entry name" value="P-loop_NTPase"/>
</dbReference>
<dbReference type="GO" id="GO:0004520">
    <property type="term" value="F:DNA endonuclease activity"/>
    <property type="evidence" value="ECO:0007669"/>
    <property type="project" value="TreeGrafter"/>
</dbReference>
<dbReference type="GO" id="GO:0005524">
    <property type="term" value="F:ATP binding"/>
    <property type="evidence" value="ECO:0007669"/>
    <property type="project" value="InterPro"/>
</dbReference>
<dbReference type="OrthoDB" id="2801544at2759"/>
<name>A0A9Q1KX02_9CARY</name>
<comment type="caution">
    <text evidence="4">The sequence shown here is derived from an EMBL/GenBank/DDBJ whole genome shotgun (WGS) entry which is preliminary data.</text>
</comment>
<dbReference type="Gene3D" id="3.40.50.300">
    <property type="entry name" value="P-loop containing nucleotide triphosphate hydrolases"/>
    <property type="match status" value="1"/>
</dbReference>
<protein>
    <recommendedName>
        <fullName evidence="3">Helicase ATP-binding domain-containing protein</fullName>
    </recommendedName>
</protein>
<evidence type="ECO:0000256" key="1">
    <source>
        <dbReference type="ARBA" id="ARBA00022801"/>
    </source>
</evidence>
<dbReference type="PANTHER" id="PTHR45766:SF5">
    <property type="entry name" value="SNF2 DOMAIN-CONTAINING PROTEIN _ HELICASE DOMAIN-CONTAINING PROTEIN _ HNH ENDONUCLEASE DOMAIN-CONTAINING PROTEIN"/>
    <property type="match status" value="1"/>
</dbReference>
<keyword evidence="1" id="KW-0378">Hydrolase</keyword>
<dbReference type="InterPro" id="IPR049730">
    <property type="entry name" value="SNF2/RAD54-like_C"/>
</dbReference>
<dbReference type="Gene3D" id="3.40.50.10810">
    <property type="entry name" value="Tandem AAA-ATPase domain"/>
    <property type="match status" value="1"/>
</dbReference>
<dbReference type="EMBL" id="JAKOGI010000009">
    <property type="protein sequence ID" value="KAJ8451430.1"/>
    <property type="molecule type" value="Genomic_DNA"/>
</dbReference>
<dbReference type="SMART" id="SM00487">
    <property type="entry name" value="DEXDc"/>
    <property type="match status" value="1"/>
</dbReference>
<evidence type="ECO:0000313" key="4">
    <source>
        <dbReference type="EMBL" id="KAJ8451430.1"/>
    </source>
</evidence>
<dbReference type="InterPro" id="IPR038718">
    <property type="entry name" value="SNF2-like_sf"/>
</dbReference>
<feature type="domain" description="Helicase ATP-binding" evidence="3">
    <location>
        <begin position="216"/>
        <end position="380"/>
    </location>
</feature>
<reference evidence="4" key="1">
    <citation type="submission" date="2022-04" db="EMBL/GenBank/DDBJ databases">
        <title>Carnegiea gigantea Genome sequencing and assembly v2.</title>
        <authorList>
            <person name="Copetti D."/>
            <person name="Sanderson M.J."/>
            <person name="Burquez A."/>
            <person name="Wojciechowski M.F."/>
        </authorList>
    </citation>
    <scope>NUCLEOTIDE SEQUENCE</scope>
    <source>
        <strain evidence="4">SGP5-SGP5p</strain>
        <tissue evidence="4">Aerial part</tissue>
    </source>
</reference>
<organism evidence="4 5">
    <name type="scientific">Carnegiea gigantea</name>
    <dbReference type="NCBI Taxonomy" id="171969"/>
    <lineage>
        <taxon>Eukaryota</taxon>
        <taxon>Viridiplantae</taxon>
        <taxon>Streptophyta</taxon>
        <taxon>Embryophyta</taxon>
        <taxon>Tracheophyta</taxon>
        <taxon>Spermatophyta</taxon>
        <taxon>Magnoliopsida</taxon>
        <taxon>eudicotyledons</taxon>
        <taxon>Gunneridae</taxon>
        <taxon>Pentapetalae</taxon>
        <taxon>Caryophyllales</taxon>
        <taxon>Cactineae</taxon>
        <taxon>Cactaceae</taxon>
        <taxon>Cactoideae</taxon>
        <taxon>Echinocereeae</taxon>
        <taxon>Carnegiea</taxon>
    </lineage>
</organism>
<dbReference type="GO" id="GO:0043596">
    <property type="term" value="C:nuclear replication fork"/>
    <property type="evidence" value="ECO:0007669"/>
    <property type="project" value="TreeGrafter"/>
</dbReference>
<dbReference type="PROSITE" id="PS51192">
    <property type="entry name" value="HELICASE_ATP_BIND_1"/>
    <property type="match status" value="1"/>
</dbReference>
<dbReference type="GO" id="GO:0006281">
    <property type="term" value="P:DNA repair"/>
    <property type="evidence" value="ECO:0007669"/>
    <property type="project" value="TreeGrafter"/>
</dbReference>
<dbReference type="Pfam" id="PF00176">
    <property type="entry name" value="SNF2-rel_dom"/>
    <property type="match status" value="1"/>
</dbReference>
<dbReference type="PANTHER" id="PTHR45766">
    <property type="entry name" value="DNA ANNEALING HELICASE AND ENDONUCLEASE ZRANB3 FAMILY MEMBER"/>
    <property type="match status" value="1"/>
</dbReference>
<dbReference type="AlphaFoldDB" id="A0A9Q1KX02"/>
<sequence length="1078" mass="122418">MASDPTPPSPELTEDQKQRAEANRLRALAKRKALLSHQQPNPQSLNPCWRSFKSRKISDTLTHNAIPPKPEPVLPERFSVRLEICSPDSFSVTPRPVQGFTYPGQAECFRRLEGLLSNVMLTHYTQIHGGGEASVYKLRDYDAVLRCLKNYKDIEVEEIPWTTYNVLEKFSHSYSSGRWVPCRPEHLPDERVEELIQKLPRKLLETLLPFQLDGLKFGLRRGGRCLIADEMGLGKTLQAIAIASCFANEGSILVVCPAILRYSWAEELERWLPSYLPADIHLVFGHRNNPVHLTRHPRIVVISYKMLHQLRESMLNLEWPVLIIDESHHIRCSKKKSEPREIRAVLDVASKAKRIILLSGTPSLSRPGLLGKSKFEFAKTYCSVRLVKDSQGNTFQDFSRGTRLEELNVLLRQTLMIRRLKEHLLLQLPPKRRQIIRLSLKKSDILFAKNAEVQGDYFTTSCADEKEEDNDNRGRKSQNELSYQVIGIAKVFGFLEWLSLHPSVSDTDDSNNCEMNARAQKMIVFAHHHKVLDKVQVKIAMIGIQVGYAGLDLSVAHNVVFLELPKDPNSLLQAEDRAHRRGQNNAVNIYIFCAKDTSDESRWRRLNKCAQRVSSTIDGKYDAVQEIRVDSVTCLGSRTLCHSFNSGNAVAPSEEHTRGDQIQQCETDNVAYVKDGDENCDGPVVIPEAPKALNQSQNSISMDSLRFAVSTYANVSQYTGRIHLCACMPGEDSMPRSLSENFRLEEIAAGPNERASVFMKENAPCWLAILSFINEWKNLKRIEKKKLFGKPLQLPLALELLHISQSSNHDSKGLLKGGSRRRHTPFCDMSYPLRSNAVVKEVYVTDDVRKKKPYIQFWTLMDEPLCKLCQNPCQGINAKKPNYFLDLFCSVACYEEYRSRTSGRFLREELFQIERGICSNCQLDCHKLVQHLKPLTIENREKYLEREAPQLAENKKLMDKLVREPTEGNAWHADHKVAVYLGGGECKVENMRTLCVVCHAEVTAAQTTERALARKLLRKAMANIRRNSKGHAKNTDKGIPAIEEKSEDDELLVNVPGSVYSEPKQDDSGQKESTNTSD</sequence>
<dbReference type="GO" id="GO:0031297">
    <property type="term" value="P:replication fork processing"/>
    <property type="evidence" value="ECO:0007669"/>
    <property type="project" value="TreeGrafter"/>
</dbReference>
<dbReference type="Proteomes" id="UP001153076">
    <property type="component" value="Unassembled WGS sequence"/>
</dbReference>
<proteinExistence type="predicted"/>
<keyword evidence="5" id="KW-1185">Reference proteome</keyword>
<accession>A0A9Q1KX02</accession>
<dbReference type="InterPro" id="IPR000330">
    <property type="entry name" value="SNF2_N"/>
</dbReference>
<dbReference type="GO" id="GO:0016787">
    <property type="term" value="F:hydrolase activity"/>
    <property type="evidence" value="ECO:0007669"/>
    <property type="project" value="UniProtKB-KW"/>
</dbReference>
<evidence type="ECO:0000256" key="2">
    <source>
        <dbReference type="SAM" id="MobiDB-lite"/>
    </source>
</evidence>
<gene>
    <name evidence="4" type="ORF">Cgig2_017821</name>
</gene>
<dbReference type="CDD" id="cd18793">
    <property type="entry name" value="SF2_C_SNF"/>
    <property type="match status" value="1"/>
</dbReference>
<evidence type="ECO:0000313" key="5">
    <source>
        <dbReference type="Proteomes" id="UP001153076"/>
    </source>
</evidence>